<sequence length="262" mass="29253">MQDPNHSAMSTLPATAPPLNATKPDNTIPQAPPLIRPNKCCQIRYINGKRICPENTKSPEECMQEAQMKAERRKQELANVAMEAVKAAAKRPEKPEECIKTVDPKEQQCLVKKLQEKAKKKPKYVVSNNSNEVRIFNGNDLIFIAMRIQSHYAKHEPKKAIPSTVKNYDNAIMFNEAGDVVATKTKKNKPKPQDCICPTPSEPPVTKEGLLSECFKPTCKTAGILSEIVSNSTVTNVKDDQKDDKDKDKDDGKSKIKPQDKK</sequence>
<protein>
    <submittedName>
        <fullName evidence="2">Polar tube protein 2</fullName>
    </submittedName>
</protein>
<feature type="compositionally biased region" description="Basic and acidic residues" evidence="1">
    <location>
        <begin position="237"/>
        <end position="262"/>
    </location>
</feature>
<gene>
    <name evidence="2" type="ORF">NAPIS_ORF00435</name>
</gene>
<dbReference type="Proteomes" id="UP000053780">
    <property type="component" value="Unassembled WGS sequence"/>
</dbReference>
<evidence type="ECO:0000313" key="2">
    <source>
        <dbReference type="EMBL" id="EQB61988.1"/>
    </source>
</evidence>
<proteinExistence type="predicted"/>
<name>T0LCE9_9MICR</name>
<evidence type="ECO:0000313" key="3">
    <source>
        <dbReference type="Proteomes" id="UP000053780"/>
    </source>
</evidence>
<dbReference type="AlphaFoldDB" id="T0LCE9"/>
<dbReference type="Pfam" id="PF17022">
    <property type="entry name" value="PTP2"/>
    <property type="match status" value="1"/>
</dbReference>
<feature type="compositionally biased region" description="Polar residues" evidence="1">
    <location>
        <begin position="1"/>
        <end position="13"/>
    </location>
</feature>
<evidence type="ECO:0000256" key="1">
    <source>
        <dbReference type="SAM" id="MobiDB-lite"/>
    </source>
</evidence>
<feature type="region of interest" description="Disordered" evidence="1">
    <location>
        <begin position="1"/>
        <end position="31"/>
    </location>
</feature>
<organism evidence="2 3">
    <name type="scientific">Vairimorpha apis BRL 01</name>
    <dbReference type="NCBI Taxonomy" id="1037528"/>
    <lineage>
        <taxon>Eukaryota</taxon>
        <taxon>Fungi</taxon>
        <taxon>Fungi incertae sedis</taxon>
        <taxon>Microsporidia</taxon>
        <taxon>Nosematidae</taxon>
        <taxon>Vairimorpha</taxon>
    </lineage>
</organism>
<reference evidence="2 3" key="1">
    <citation type="journal article" date="2013" name="BMC Genomics">
        <title>Genome sequencing and comparative genomics of honey bee microsporidia, Nosema apis reveal novel insights into host-parasite interactions.</title>
        <authorList>
            <person name="Chen Yp."/>
            <person name="Pettis J.S."/>
            <person name="Zhao Y."/>
            <person name="Liu X."/>
            <person name="Tallon L.J."/>
            <person name="Sadzewicz L.D."/>
            <person name="Li R."/>
            <person name="Zheng H."/>
            <person name="Huang S."/>
            <person name="Zhang X."/>
            <person name="Hamilton M.C."/>
            <person name="Pernal S.F."/>
            <person name="Melathopoulos A.P."/>
            <person name="Yan X."/>
            <person name="Evans J.D."/>
        </authorList>
    </citation>
    <scope>NUCLEOTIDE SEQUENCE [LARGE SCALE GENOMIC DNA]</scope>
    <source>
        <strain evidence="2 3">BRL 01</strain>
    </source>
</reference>
<feature type="region of interest" description="Disordered" evidence="1">
    <location>
        <begin position="233"/>
        <end position="262"/>
    </location>
</feature>
<dbReference type="EMBL" id="KE647054">
    <property type="protein sequence ID" value="EQB61988.1"/>
    <property type="molecule type" value="Genomic_DNA"/>
</dbReference>
<dbReference type="HOGENOM" id="CLU_1062073_0_0_1"/>
<keyword evidence="3" id="KW-1185">Reference proteome</keyword>
<dbReference type="VEuPathDB" id="MicrosporidiaDB:NAPIS_ORF00435"/>
<dbReference type="InterPro" id="IPR031507">
    <property type="entry name" value="PTP2"/>
</dbReference>
<accession>T0LCE9</accession>